<dbReference type="RefSeq" id="XP_030757781.1">
    <property type="nucleotide sequence ID" value="XM_030901921.1"/>
</dbReference>
<evidence type="ECO:0000256" key="1">
    <source>
        <dbReference type="PROSITE-ProRule" id="PRU00042"/>
    </source>
</evidence>
<gene>
    <name evidence="4" type="primary">LOC115883559</name>
</gene>
<dbReference type="GeneID" id="115883559"/>
<dbReference type="InParanoid" id="A0A6J2Y3D9"/>
<name>A0A6J2Y3D9_SITOR</name>
<reference evidence="4" key="1">
    <citation type="submission" date="2025-08" db="UniProtKB">
        <authorList>
            <consortium name="RefSeq"/>
        </authorList>
    </citation>
    <scope>IDENTIFICATION</scope>
    <source>
        <tissue evidence="4">Gonads</tissue>
    </source>
</reference>
<sequence>MSNYRCRTCLYTCEKDSAFRKLDNLQDLLQLIIPEIKSQISKTSLICEQCFYFLKNVEIFKNRCLEIQDKFVSITSAITILQVNVPQDVVQNTSSVLYDSPNDSQAVIRNDDLLQLLNSKTSKCDLEAEKNKCNFVDSNENIEIEIDSSDEDEYMSREDLISSGVIVDDKDTNSGDIEFIGFCNSKNPVMKEIHPPNKYSSNKVPVISQVGENVADIVPKKELQENVSGSFYKRSQGGLYECRLCDKKYKRSKFLHRHLKKEHVNQLKCFYCDYCNFVCLWRSSLKRHNSIFHK</sequence>
<organism evidence="3 4">
    <name type="scientific">Sitophilus oryzae</name>
    <name type="common">Rice weevil</name>
    <name type="synonym">Curculio oryzae</name>
    <dbReference type="NCBI Taxonomy" id="7048"/>
    <lineage>
        <taxon>Eukaryota</taxon>
        <taxon>Metazoa</taxon>
        <taxon>Ecdysozoa</taxon>
        <taxon>Arthropoda</taxon>
        <taxon>Hexapoda</taxon>
        <taxon>Insecta</taxon>
        <taxon>Pterygota</taxon>
        <taxon>Neoptera</taxon>
        <taxon>Endopterygota</taxon>
        <taxon>Coleoptera</taxon>
        <taxon>Polyphaga</taxon>
        <taxon>Cucujiformia</taxon>
        <taxon>Curculionidae</taxon>
        <taxon>Dryophthorinae</taxon>
        <taxon>Sitophilus</taxon>
    </lineage>
</organism>
<dbReference type="KEGG" id="soy:115883559"/>
<dbReference type="PROSITE" id="PS00028">
    <property type="entry name" value="ZINC_FINGER_C2H2_1"/>
    <property type="match status" value="2"/>
</dbReference>
<keyword evidence="3" id="KW-1185">Reference proteome</keyword>
<dbReference type="Gene3D" id="3.30.160.60">
    <property type="entry name" value="Classic Zinc Finger"/>
    <property type="match status" value="1"/>
</dbReference>
<keyword evidence="1" id="KW-0863">Zinc-finger</keyword>
<evidence type="ECO:0000313" key="3">
    <source>
        <dbReference type="Proteomes" id="UP000504635"/>
    </source>
</evidence>
<dbReference type="InterPro" id="IPR013087">
    <property type="entry name" value="Znf_C2H2_type"/>
</dbReference>
<keyword evidence="1" id="KW-0862">Zinc</keyword>
<accession>A0A6J2Y3D9</accession>
<dbReference type="PROSITE" id="PS50157">
    <property type="entry name" value="ZINC_FINGER_C2H2_2"/>
    <property type="match status" value="1"/>
</dbReference>
<dbReference type="GO" id="GO:0008270">
    <property type="term" value="F:zinc ion binding"/>
    <property type="evidence" value="ECO:0007669"/>
    <property type="project" value="UniProtKB-KW"/>
</dbReference>
<dbReference type="SUPFAM" id="SSF57667">
    <property type="entry name" value="beta-beta-alpha zinc fingers"/>
    <property type="match status" value="1"/>
</dbReference>
<protein>
    <submittedName>
        <fullName evidence="4">Uncharacterized protein LOC115883559</fullName>
    </submittedName>
</protein>
<dbReference type="SMART" id="SM00868">
    <property type="entry name" value="zf-AD"/>
    <property type="match status" value="1"/>
</dbReference>
<evidence type="ECO:0000259" key="2">
    <source>
        <dbReference type="PROSITE" id="PS50157"/>
    </source>
</evidence>
<dbReference type="GO" id="GO:0005634">
    <property type="term" value="C:nucleus"/>
    <property type="evidence" value="ECO:0007669"/>
    <property type="project" value="InterPro"/>
</dbReference>
<proteinExistence type="predicted"/>
<dbReference type="InterPro" id="IPR012934">
    <property type="entry name" value="Znf_AD"/>
</dbReference>
<feature type="domain" description="C2H2-type" evidence="2">
    <location>
        <begin position="240"/>
        <end position="268"/>
    </location>
</feature>
<dbReference type="SMART" id="SM00355">
    <property type="entry name" value="ZnF_C2H2"/>
    <property type="match status" value="2"/>
</dbReference>
<dbReference type="OrthoDB" id="6773066at2759"/>
<evidence type="ECO:0000313" key="4">
    <source>
        <dbReference type="RefSeq" id="XP_030757781.1"/>
    </source>
</evidence>
<dbReference type="Proteomes" id="UP000504635">
    <property type="component" value="Unplaced"/>
</dbReference>
<dbReference type="AlphaFoldDB" id="A0A6J2Y3D9"/>
<keyword evidence="1" id="KW-0479">Metal-binding</keyword>
<dbReference type="InterPro" id="IPR036236">
    <property type="entry name" value="Znf_C2H2_sf"/>
</dbReference>